<evidence type="ECO:0000313" key="1">
    <source>
        <dbReference type="EMBL" id="ATN94055.1"/>
    </source>
</evidence>
<reference evidence="2" key="1">
    <citation type="submission" date="2017-09" db="EMBL/GenBank/DDBJ databases">
        <authorList>
            <person name="Ehlers B."/>
            <person name="Leendertz F.H."/>
        </authorList>
    </citation>
    <scope>NUCLEOTIDE SEQUENCE [LARGE SCALE GENOMIC DNA]</scope>
</reference>
<name>A0A2D1GQ12_9CAUD</name>
<dbReference type="KEGG" id="vg:63210196"/>
<proteinExistence type="predicted"/>
<dbReference type="Proteomes" id="UP000229090">
    <property type="component" value="Segment"/>
</dbReference>
<keyword evidence="2" id="KW-1185">Reference proteome</keyword>
<dbReference type="GeneID" id="63210196"/>
<dbReference type="RefSeq" id="YP_010013582.1">
    <property type="nucleotide sequence ID" value="NC_053512.1"/>
</dbReference>
<gene>
    <name evidence="1" type="primary">93</name>
    <name evidence="1" type="ORF">SEA_KUMAO_93</name>
</gene>
<accession>A0A2D1GQ12</accession>
<evidence type="ECO:0000313" key="2">
    <source>
        <dbReference type="Proteomes" id="UP000229090"/>
    </source>
</evidence>
<sequence>MTALIPQYVQSELYLFRPTQPQNGALVLVPRNVDIITLQDEQVNVGQEVRGVALTKNLYNFVYLDDEDKSKNTQEFAETIIHPQLRAVFCELRDVAQSLIAQVANTEHRGTLLTVAEPVPFGTVGAILEVDGIFYRWTITKDEANSEDISLVDVLVGTKVD</sequence>
<organism evidence="1 2">
    <name type="scientific">Mycobacterium phage Kumao</name>
    <dbReference type="NCBI Taxonomy" id="2041344"/>
    <lineage>
        <taxon>Viruses</taxon>
        <taxon>Duplodnaviria</taxon>
        <taxon>Heunggongvirae</taxon>
        <taxon>Uroviricota</taxon>
        <taxon>Caudoviricetes</taxon>
        <taxon>Vilmaviridae</taxon>
        <taxon>Kumaovirus</taxon>
        <taxon>Kumaovirus kumao</taxon>
    </lineage>
</organism>
<dbReference type="EMBL" id="MG009575">
    <property type="protein sequence ID" value="ATN94055.1"/>
    <property type="molecule type" value="Genomic_DNA"/>
</dbReference>
<protein>
    <submittedName>
        <fullName evidence="1">Uncharacterized protein</fullName>
    </submittedName>
</protein>